<sequence length="198" mass="21952">MQQLKHTLDKMRYQRLTKDVEDQATAGLDLQMTEALARISNATGLQETQAWLRREVTGAVFQALIDLQHPANCSAAKKVYCQLGKNCGFGCQLHHVVHCFTIAVALNRTMVVDVYPSNYIRTPTGWDDTLQPISSCSSSDINPTSLLSFNDQNPEQHADAEMLMVNIIDGGASEFDPPAMPPDVHDAVQLLTARPEIW</sequence>
<dbReference type="EMBL" id="CP126215">
    <property type="protein sequence ID" value="WIA16933.1"/>
    <property type="molecule type" value="Genomic_DNA"/>
</dbReference>
<reference evidence="4 5" key="1">
    <citation type="submission" date="2023-05" db="EMBL/GenBank/DDBJ databases">
        <title>A 100% complete, gapless, phased diploid assembly of the Scenedesmus obliquus UTEX 3031 genome.</title>
        <authorList>
            <person name="Biondi T.C."/>
            <person name="Hanschen E.R."/>
            <person name="Kwon T."/>
            <person name="Eng W."/>
            <person name="Kruse C.P.S."/>
            <person name="Koehler S.I."/>
            <person name="Kunde Y."/>
            <person name="Gleasner C.D."/>
            <person name="You Mak K.T."/>
            <person name="Polle J."/>
            <person name="Hovde B.T."/>
            <person name="Starkenburg S.R."/>
        </authorList>
    </citation>
    <scope>NUCLEOTIDE SEQUENCE [LARGE SCALE GENOMIC DNA]</scope>
    <source>
        <strain evidence="4 5">DOE0152z</strain>
    </source>
</reference>
<dbReference type="PANTHER" id="PTHR13132:SF34">
    <property type="entry name" value="O-FUCOSYLTRANSFERASE FAMILY PROTEIN"/>
    <property type="match status" value="1"/>
</dbReference>
<accession>A0ABY8U635</accession>
<evidence type="ECO:0000259" key="3">
    <source>
        <dbReference type="PROSITE" id="PS51659"/>
    </source>
</evidence>
<gene>
    <name evidence="4" type="ORF">OEZ85_013856</name>
</gene>
<name>A0ABY8U635_TETOB</name>
<evidence type="ECO:0000313" key="4">
    <source>
        <dbReference type="EMBL" id="WIA16933.1"/>
    </source>
</evidence>
<feature type="domain" description="GT23" evidence="3">
    <location>
        <begin position="75"/>
        <end position="198"/>
    </location>
</feature>
<evidence type="ECO:0000256" key="2">
    <source>
        <dbReference type="ARBA" id="ARBA00022679"/>
    </source>
</evidence>
<keyword evidence="2" id="KW-0808">Transferase</keyword>
<dbReference type="InterPro" id="IPR027350">
    <property type="entry name" value="GT23_dom"/>
</dbReference>
<dbReference type="InterPro" id="IPR045573">
    <property type="entry name" value="Fut8_N_cat"/>
</dbReference>
<dbReference type="PROSITE" id="PS51659">
    <property type="entry name" value="GT23"/>
    <property type="match status" value="1"/>
</dbReference>
<organism evidence="4 5">
    <name type="scientific">Tetradesmus obliquus</name>
    <name type="common">Green alga</name>
    <name type="synonym">Acutodesmus obliquus</name>
    <dbReference type="NCBI Taxonomy" id="3088"/>
    <lineage>
        <taxon>Eukaryota</taxon>
        <taxon>Viridiplantae</taxon>
        <taxon>Chlorophyta</taxon>
        <taxon>core chlorophytes</taxon>
        <taxon>Chlorophyceae</taxon>
        <taxon>CS clade</taxon>
        <taxon>Sphaeropleales</taxon>
        <taxon>Scenedesmaceae</taxon>
        <taxon>Tetradesmus</taxon>
    </lineage>
</organism>
<evidence type="ECO:0000313" key="5">
    <source>
        <dbReference type="Proteomes" id="UP001244341"/>
    </source>
</evidence>
<evidence type="ECO:0000256" key="1">
    <source>
        <dbReference type="ARBA" id="ARBA00022676"/>
    </source>
</evidence>
<keyword evidence="5" id="KW-1185">Reference proteome</keyword>
<keyword evidence="1" id="KW-0328">Glycosyltransferase</keyword>
<dbReference type="Pfam" id="PF19745">
    <property type="entry name" value="FUT8_N_cat"/>
    <property type="match status" value="1"/>
</dbReference>
<dbReference type="Proteomes" id="UP001244341">
    <property type="component" value="Chromosome 8b"/>
</dbReference>
<dbReference type="PANTHER" id="PTHR13132">
    <property type="entry name" value="ALPHA- 1,6 -FUCOSYLTRANSFERASE"/>
    <property type="match status" value="1"/>
</dbReference>
<proteinExistence type="predicted"/>
<protein>
    <recommendedName>
        <fullName evidence="3">GT23 domain-containing protein</fullName>
    </recommendedName>
</protein>